<dbReference type="PANTHER" id="PTHR32552:SF89">
    <property type="entry name" value="CATECHOLATE SIDEROPHORE RECEPTOR FIU"/>
    <property type="match status" value="1"/>
</dbReference>
<dbReference type="InterPro" id="IPR012910">
    <property type="entry name" value="Plug_dom"/>
</dbReference>
<dbReference type="AlphaFoldDB" id="A0A1G4T5Y3"/>
<comment type="similarity">
    <text evidence="2 14 15">Belongs to the TonB-dependent receptor family.</text>
</comment>
<dbReference type="InterPro" id="IPR000531">
    <property type="entry name" value="Beta-barrel_TonB"/>
</dbReference>
<accession>A0A1G4T5Y3</accession>
<dbReference type="InterPro" id="IPR036942">
    <property type="entry name" value="Beta-barrel_TonB_sf"/>
</dbReference>
<keyword evidence="8" id="KW-0408">Iron</keyword>
<gene>
    <name evidence="19" type="ORF">SAMN02927928_3295</name>
</gene>
<evidence type="ECO:0000256" key="1">
    <source>
        <dbReference type="ARBA" id="ARBA00004571"/>
    </source>
</evidence>
<evidence type="ECO:0000256" key="8">
    <source>
        <dbReference type="ARBA" id="ARBA00023004"/>
    </source>
</evidence>
<feature type="domain" description="TonB-dependent receptor plug" evidence="18">
    <location>
        <begin position="66"/>
        <end position="167"/>
    </location>
</feature>
<evidence type="ECO:0000256" key="15">
    <source>
        <dbReference type="RuleBase" id="RU003357"/>
    </source>
</evidence>
<dbReference type="InterPro" id="IPR037066">
    <property type="entry name" value="Plug_dom_sf"/>
</dbReference>
<evidence type="ECO:0000256" key="10">
    <source>
        <dbReference type="ARBA" id="ARBA00023077"/>
    </source>
</evidence>
<evidence type="ECO:0000256" key="11">
    <source>
        <dbReference type="ARBA" id="ARBA00023136"/>
    </source>
</evidence>
<keyword evidence="13 14" id="KW-0998">Cell outer membrane</keyword>
<dbReference type="RefSeq" id="WP_090650117.1">
    <property type="nucleotide sequence ID" value="NZ_CBCRYE010000010.1"/>
</dbReference>
<dbReference type="CDD" id="cd01347">
    <property type="entry name" value="ligand_gated_channel"/>
    <property type="match status" value="1"/>
</dbReference>
<dbReference type="Proteomes" id="UP000199150">
    <property type="component" value="Unassembled WGS sequence"/>
</dbReference>
<comment type="subcellular location">
    <subcellularLocation>
        <location evidence="1 14">Cell outer membrane</location>
        <topology evidence="1 14">Multi-pass membrane protein</topology>
    </subcellularLocation>
</comment>
<evidence type="ECO:0000256" key="4">
    <source>
        <dbReference type="ARBA" id="ARBA00022452"/>
    </source>
</evidence>
<dbReference type="GO" id="GO:0009279">
    <property type="term" value="C:cell outer membrane"/>
    <property type="evidence" value="ECO:0007669"/>
    <property type="project" value="UniProtKB-SubCell"/>
</dbReference>
<dbReference type="EMBL" id="FMTS01000006">
    <property type="protein sequence ID" value="SCW76701.1"/>
    <property type="molecule type" value="Genomic_DNA"/>
</dbReference>
<sequence length="744" mass="79605">MSSIRNRKHAVNPYALALTALALPGVALADAAADAARDSTHVIVRGERHGPYKEDHSSSKKATADLIDTPQTIQVIGKEIIREQGATTLTEALRNSAGVGTFYLGENGSTSTGDAVYMRGSDASGSIFVDGVRDVASVSRDVFNIESVEVLKGAAGTDVGRGSATGAINLYTKHAAPHDFASASVSAGGGDFSRATADANWKLAETSALRLNLMAQDAGIAGRDAIKNKRWGAAASLGFGLGTSTRYFLDVMHVDQDNTPDGGVSTIGLPGYSAPDDRDFLNDAAPVNPKNFYGTKDDFDDIQTDVVTFSIEHDFNNGLHLSNLTRWSQTDQDYQLTAIMGQAATSTRPLLTPDPADPSTWTLTRLVNNKDVRNTMLTNQTNLQAHFRTAGLEHSLSTGLELISEEQKSLAFDSTTAGAYPAVSVYTPDANVSGYTRKHSGAYSDGQTDTIGLYVNDTIRFSEAWQVSAGLRLDHYKTDYKSVAVDGTVTAYKAEDDLLTGKFGLVYKPATNGSIYASYAITQQPPGGASFTLAADDAANANNPNVDPQKAETSEIGTKWDLLHRRLSLTGALYRTQYSDTIATDTDGTFYHAGEKSVSGIELGVVGQLNPHWNISAGYTVMDTKVKNVAAVTADGSADLAYSPTDAFTLWTTYASKRFTIGGGARYNGEMKRGRDGAVGTPAFVKGYMVFDGVATYQLTQRVQLQLNAYNLLDKQYVAAINKSGYRYTPGTPQTFRLTANISF</sequence>
<evidence type="ECO:0000256" key="5">
    <source>
        <dbReference type="ARBA" id="ARBA00022496"/>
    </source>
</evidence>
<feature type="signal peptide" evidence="16">
    <location>
        <begin position="1"/>
        <end position="29"/>
    </location>
</feature>
<evidence type="ECO:0000256" key="7">
    <source>
        <dbReference type="ARBA" id="ARBA00022729"/>
    </source>
</evidence>
<keyword evidence="9" id="KW-0406">Ion transport</keyword>
<dbReference type="InterPro" id="IPR010105">
    <property type="entry name" value="TonB_sidphr_rcpt"/>
</dbReference>
<evidence type="ECO:0000256" key="6">
    <source>
        <dbReference type="ARBA" id="ARBA00022692"/>
    </source>
</evidence>
<keyword evidence="5" id="KW-0410">Iron transport</keyword>
<dbReference type="Pfam" id="PF00593">
    <property type="entry name" value="TonB_dep_Rec_b-barrel"/>
    <property type="match status" value="1"/>
</dbReference>
<dbReference type="PANTHER" id="PTHR32552">
    <property type="entry name" value="FERRICHROME IRON RECEPTOR-RELATED"/>
    <property type="match status" value="1"/>
</dbReference>
<evidence type="ECO:0000256" key="13">
    <source>
        <dbReference type="ARBA" id="ARBA00023237"/>
    </source>
</evidence>
<dbReference type="PROSITE" id="PS52016">
    <property type="entry name" value="TONB_DEPENDENT_REC_3"/>
    <property type="match status" value="1"/>
</dbReference>
<dbReference type="InterPro" id="IPR039426">
    <property type="entry name" value="TonB-dep_rcpt-like"/>
</dbReference>
<evidence type="ECO:0000313" key="19">
    <source>
        <dbReference type="EMBL" id="SCW76701.1"/>
    </source>
</evidence>
<dbReference type="GO" id="GO:0038023">
    <property type="term" value="F:signaling receptor activity"/>
    <property type="evidence" value="ECO:0007669"/>
    <property type="project" value="InterPro"/>
</dbReference>
<evidence type="ECO:0000256" key="14">
    <source>
        <dbReference type="PROSITE-ProRule" id="PRU01360"/>
    </source>
</evidence>
<evidence type="ECO:0000256" key="3">
    <source>
        <dbReference type="ARBA" id="ARBA00022448"/>
    </source>
</evidence>
<evidence type="ECO:0000256" key="12">
    <source>
        <dbReference type="ARBA" id="ARBA00023170"/>
    </source>
</evidence>
<proteinExistence type="inferred from homology"/>
<keyword evidence="11 14" id="KW-0472">Membrane</keyword>
<keyword evidence="7 16" id="KW-0732">Signal</keyword>
<dbReference type="NCBIfam" id="TIGR01783">
    <property type="entry name" value="TonB-siderophor"/>
    <property type="match status" value="1"/>
</dbReference>
<evidence type="ECO:0000313" key="20">
    <source>
        <dbReference type="Proteomes" id="UP000199150"/>
    </source>
</evidence>
<evidence type="ECO:0000256" key="2">
    <source>
        <dbReference type="ARBA" id="ARBA00009810"/>
    </source>
</evidence>
<evidence type="ECO:0000256" key="9">
    <source>
        <dbReference type="ARBA" id="ARBA00023065"/>
    </source>
</evidence>
<dbReference type="STRING" id="260084.SAMN02927928_3295"/>
<keyword evidence="12 19" id="KW-0675">Receptor</keyword>
<keyword evidence="10 15" id="KW-0798">TonB box</keyword>
<evidence type="ECO:0000259" key="18">
    <source>
        <dbReference type="Pfam" id="PF07715"/>
    </source>
</evidence>
<feature type="domain" description="TonB-dependent receptor-like beta-barrel" evidence="17">
    <location>
        <begin position="262"/>
        <end position="712"/>
    </location>
</feature>
<keyword evidence="4 14" id="KW-1134">Transmembrane beta strand</keyword>
<name>A0A1G4T5Y3_9CAUL</name>
<reference evidence="20" key="1">
    <citation type="submission" date="2016-10" db="EMBL/GenBank/DDBJ databases">
        <authorList>
            <person name="Varghese N."/>
            <person name="Submissions S."/>
        </authorList>
    </citation>
    <scope>NUCLEOTIDE SEQUENCE [LARGE SCALE GENOMIC DNA]</scope>
    <source>
        <strain evidence="20">CGMCC 1.3431</strain>
    </source>
</reference>
<organism evidence="19 20">
    <name type="scientific">Asticcacaulis taihuensis</name>
    <dbReference type="NCBI Taxonomy" id="260084"/>
    <lineage>
        <taxon>Bacteria</taxon>
        <taxon>Pseudomonadati</taxon>
        <taxon>Pseudomonadota</taxon>
        <taxon>Alphaproteobacteria</taxon>
        <taxon>Caulobacterales</taxon>
        <taxon>Caulobacteraceae</taxon>
        <taxon>Asticcacaulis</taxon>
    </lineage>
</organism>
<feature type="chain" id="PRO_5011471532" evidence="16">
    <location>
        <begin position="30"/>
        <end position="744"/>
    </location>
</feature>
<dbReference type="SUPFAM" id="SSF56935">
    <property type="entry name" value="Porins"/>
    <property type="match status" value="1"/>
</dbReference>
<dbReference type="OrthoDB" id="9760333at2"/>
<keyword evidence="20" id="KW-1185">Reference proteome</keyword>
<dbReference type="Gene3D" id="2.170.130.10">
    <property type="entry name" value="TonB-dependent receptor, plug domain"/>
    <property type="match status" value="1"/>
</dbReference>
<dbReference type="GO" id="GO:0015891">
    <property type="term" value="P:siderophore transport"/>
    <property type="evidence" value="ECO:0007669"/>
    <property type="project" value="InterPro"/>
</dbReference>
<dbReference type="GO" id="GO:0015344">
    <property type="term" value="F:siderophore uptake transmembrane transporter activity"/>
    <property type="evidence" value="ECO:0007669"/>
    <property type="project" value="TreeGrafter"/>
</dbReference>
<evidence type="ECO:0000256" key="16">
    <source>
        <dbReference type="SAM" id="SignalP"/>
    </source>
</evidence>
<dbReference type="NCBIfam" id="NF007349">
    <property type="entry name" value="PRK09840.1"/>
    <property type="match status" value="1"/>
</dbReference>
<protein>
    <submittedName>
        <fullName evidence="19">Catecholate siderophore receptor</fullName>
    </submittedName>
</protein>
<keyword evidence="6 14" id="KW-0812">Transmembrane</keyword>
<evidence type="ECO:0000259" key="17">
    <source>
        <dbReference type="Pfam" id="PF00593"/>
    </source>
</evidence>
<dbReference type="Gene3D" id="2.40.170.20">
    <property type="entry name" value="TonB-dependent receptor, beta-barrel domain"/>
    <property type="match status" value="1"/>
</dbReference>
<keyword evidence="3 14" id="KW-0813">Transport</keyword>
<dbReference type="Pfam" id="PF07715">
    <property type="entry name" value="Plug"/>
    <property type="match status" value="1"/>
</dbReference>